<keyword evidence="2" id="KW-0732">Signal</keyword>
<dbReference type="Pfam" id="PF04203">
    <property type="entry name" value="Sortase"/>
    <property type="match status" value="1"/>
</dbReference>
<gene>
    <name evidence="3" type="ORF">JF922_13900</name>
</gene>
<feature type="chain" id="PRO_5038011813" evidence="2">
    <location>
        <begin position="23"/>
        <end position="199"/>
    </location>
</feature>
<comment type="caution">
    <text evidence="3">The sequence shown here is derived from an EMBL/GenBank/DDBJ whole genome shotgun (WGS) entry which is preliminary data.</text>
</comment>
<evidence type="ECO:0000256" key="1">
    <source>
        <dbReference type="ARBA" id="ARBA00022801"/>
    </source>
</evidence>
<dbReference type="RefSeq" id="WP_338202609.1">
    <property type="nucleotide sequence ID" value="NZ_JAEKNR010000142.1"/>
</dbReference>
<dbReference type="GO" id="GO:0016787">
    <property type="term" value="F:hydrolase activity"/>
    <property type="evidence" value="ECO:0007669"/>
    <property type="project" value="UniProtKB-KW"/>
</dbReference>
<sequence>MRKIFTLALAAIVIVACGQAPAPHRSASPAATDARPGAAAAVSPPAARALPSRLLIPSIGLSADLESVGVDATGNLGVPSNPARAAWYQGGPAPGEPGDAVIDGHLDWTTGPAVFWNLEQLRAGDEIDIVAQSGDQLRFVVSDAAHYPYDSHPPQLFSGDGPARLSLITCAGSWDRGRRTYLERLIVDADYVEVPLLLR</sequence>
<proteinExistence type="predicted"/>
<keyword evidence="1" id="KW-0378">Hydrolase</keyword>
<dbReference type="PROSITE" id="PS51257">
    <property type="entry name" value="PROKAR_LIPOPROTEIN"/>
    <property type="match status" value="1"/>
</dbReference>
<organism evidence="3 4">
    <name type="scientific">Candidatus Nephthysia bennettiae</name>
    <dbReference type="NCBI Taxonomy" id="3127016"/>
    <lineage>
        <taxon>Bacteria</taxon>
        <taxon>Bacillati</taxon>
        <taxon>Candidatus Dormiibacterota</taxon>
        <taxon>Candidatus Dormibacteria</taxon>
        <taxon>Candidatus Dormibacterales</taxon>
        <taxon>Candidatus Dormibacteraceae</taxon>
        <taxon>Candidatus Nephthysia</taxon>
    </lineage>
</organism>
<feature type="signal peptide" evidence="2">
    <location>
        <begin position="1"/>
        <end position="22"/>
    </location>
</feature>
<accession>A0A934K080</accession>
<dbReference type="Proteomes" id="UP000612893">
    <property type="component" value="Unassembled WGS sequence"/>
</dbReference>
<evidence type="ECO:0000313" key="3">
    <source>
        <dbReference type="EMBL" id="MBJ7599156.1"/>
    </source>
</evidence>
<evidence type="ECO:0000313" key="4">
    <source>
        <dbReference type="Proteomes" id="UP000612893"/>
    </source>
</evidence>
<dbReference type="SUPFAM" id="SSF63817">
    <property type="entry name" value="Sortase"/>
    <property type="match status" value="1"/>
</dbReference>
<dbReference type="AlphaFoldDB" id="A0A934K080"/>
<dbReference type="Gene3D" id="2.40.260.10">
    <property type="entry name" value="Sortase"/>
    <property type="match status" value="1"/>
</dbReference>
<dbReference type="InterPro" id="IPR023365">
    <property type="entry name" value="Sortase_dom-sf"/>
</dbReference>
<protein>
    <submittedName>
        <fullName evidence="3">Class F sortase</fullName>
    </submittedName>
</protein>
<dbReference type="EMBL" id="JAEKNR010000142">
    <property type="protein sequence ID" value="MBJ7599156.1"/>
    <property type="molecule type" value="Genomic_DNA"/>
</dbReference>
<dbReference type="InterPro" id="IPR005754">
    <property type="entry name" value="Sortase"/>
</dbReference>
<name>A0A934K080_9BACT</name>
<keyword evidence="4" id="KW-1185">Reference proteome</keyword>
<reference evidence="3" key="1">
    <citation type="submission" date="2020-10" db="EMBL/GenBank/DDBJ databases">
        <title>Ca. Dormibacterota MAGs.</title>
        <authorList>
            <person name="Montgomery K."/>
        </authorList>
    </citation>
    <scope>NUCLEOTIDE SEQUENCE [LARGE SCALE GENOMIC DNA]</scope>
    <source>
        <strain evidence="3">SC8812_S17_10</strain>
    </source>
</reference>
<evidence type="ECO:0000256" key="2">
    <source>
        <dbReference type="SAM" id="SignalP"/>
    </source>
</evidence>
<dbReference type="InterPro" id="IPR042001">
    <property type="entry name" value="Sortase_F"/>
</dbReference>
<dbReference type="CDD" id="cd05829">
    <property type="entry name" value="Sortase_F"/>
    <property type="match status" value="1"/>
</dbReference>